<evidence type="ECO:0000256" key="1">
    <source>
        <dbReference type="ARBA" id="ARBA00010928"/>
    </source>
</evidence>
<dbReference type="InterPro" id="IPR036291">
    <property type="entry name" value="NAD(P)-bd_dom_sf"/>
</dbReference>
<evidence type="ECO:0000313" key="6">
    <source>
        <dbReference type="Proteomes" id="UP000316199"/>
    </source>
</evidence>
<protein>
    <submittedName>
        <fullName evidence="5">Gfo/Idh/MocA family oxidoreductase</fullName>
    </submittedName>
</protein>
<name>A0A520S420_9GAMM</name>
<keyword evidence="2" id="KW-0560">Oxidoreductase</keyword>
<dbReference type="InterPro" id="IPR000683">
    <property type="entry name" value="Gfo/Idh/MocA-like_OxRdtase_N"/>
</dbReference>
<dbReference type="Proteomes" id="UP000316199">
    <property type="component" value="Unassembled WGS sequence"/>
</dbReference>
<dbReference type="InterPro" id="IPR050984">
    <property type="entry name" value="Gfo/Idh/MocA_domain"/>
</dbReference>
<dbReference type="Gene3D" id="3.40.50.720">
    <property type="entry name" value="NAD(P)-binding Rossmann-like Domain"/>
    <property type="match status" value="1"/>
</dbReference>
<dbReference type="InterPro" id="IPR055170">
    <property type="entry name" value="GFO_IDH_MocA-like_dom"/>
</dbReference>
<dbReference type="PANTHER" id="PTHR22604">
    <property type="entry name" value="OXIDOREDUCTASES"/>
    <property type="match status" value="1"/>
</dbReference>
<dbReference type="EMBL" id="SHAG01000004">
    <property type="protein sequence ID" value="RZO77227.1"/>
    <property type="molecule type" value="Genomic_DNA"/>
</dbReference>
<comment type="similarity">
    <text evidence="1">Belongs to the Gfo/Idh/MocA family.</text>
</comment>
<dbReference type="SUPFAM" id="SSF55347">
    <property type="entry name" value="Glyceraldehyde-3-phosphate dehydrogenase-like, C-terminal domain"/>
    <property type="match status" value="1"/>
</dbReference>
<dbReference type="GO" id="GO:0000166">
    <property type="term" value="F:nucleotide binding"/>
    <property type="evidence" value="ECO:0007669"/>
    <property type="project" value="InterPro"/>
</dbReference>
<dbReference type="Pfam" id="PF01408">
    <property type="entry name" value="GFO_IDH_MocA"/>
    <property type="match status" value="1"/>
</dbReference>
<evidence type="ECO:0000256" key="2">
    <source>
        <dbReference type="ARBA" id="ARBA00023002"/>
    </source>
</evidence>
<dbReference type="SUPFAM" id="SSF51735">
    <property type="entry name" value="NAD(P)-binding Rossmann-fold domains"/>
    <property type="match status" value="1"/>
</dbReference>
<dbReference type="Pfam" id="PF22725">
    <property type="entry name" value="GFO_IDH_MocA_C3"/>
    <property type="match status" value="1"/>
</dbReference>
<comment type="caution">
    <text evidence="5">The sequence shown here is derived from an EMBL/GenBank/DDBJ whole genome shotgun (WGS) entry which is preliminary data.</text>
</comment>
<gene>
    <name evidence="5" type="ORF">EVA68_02125</name>
</gene>
<proteinExistence type="inferred from homology"/>
<dbReference type="PANTHER" id="PTHR22604:SF105">
    <property type="entry name" value="TRANS-1,2-DIHYDROBENZENE-1,2-DIOL DEHYDROGENASE"/>
    <property type="match status" value="1"/>
</dbReference>
<organism evidence="5 6">
    <name type="scientific">OM182 bacterium</name>
    <dbReference type="NCBI Taxonomy" id="2510334"/>
    <lineage>
        <taxon>Bacteria</taxon>
        <taxon>Pseudomonadati</taxon>
        <taxon>Pseudomonadota</taxon>
        <taxon>Gammaproteobacteria</taxon>
        <taxon>OMG group</taxon>
        <taxon>OM182 clade</taxon>
    </lineage>
</organism>
<feature type="domain" description="GFO/IDH/MocA-like oxidoreductase" evidence="4">
    <location>
        <begin position="130"/>
        <end position="247"/>
    </location>
</feature>
<reference evidence="5 6" key="1">
    <citation type="submission" date="2019-02" db="EMBL/GenBank/DDBJ databases">
        <title>Prokaryotic population dynamics and viral predation in marine succession experiment using metagenomics: the confinement effect.</title>
        <authorList>
            <person name="Haro-Moreno J.M."/>
            <person name="Rodriguez-Valera F."/>
            <person name="Lopez-Perez M."/>
        </authorList>
    </citation>
    <scope>NUCLEOTIDE SEQUENCE [LARGE SCALE GENOMIC DNA]</scope>
    <source>
        <strain evidence="5">MED-G157</strain>
    </source>
</reference>
<sequence>MIKFGTLGAARITPAALIDPCKNNDNALISVVAARDRSRAEAFAREHDIANVVDCYEDVISHPDIDAVYNPLHIGLHHEWSIKALRAGKHVLCEKAIACNAKEAEEMAVVARETGRVLMDAFHYRYHPCFIRAKEICASGALGDISEIDGLFHVAGHLENDIRTNYETAGGVTMDIGCYPISWVRHIAGEEPVEVSAIAEIGKPNVDLFLTADLTFPSGIVGHISGDMRNGGEPRAELKVTGSRGTLLVRNPIAPQFGSKFELTIDGVTTREIFDKRASYDFQLDAFIAAVEEGITPYTDAEEAVNQMKVIDACYEAAGLSIRGL</sequence>
<evidence type="ECO:0000259" key="3">
    <source>
        <dbReference type="Pfam" id="PF01408"/>
    </source>
</evidence>
<dbReference type="GO" id="GO:0016491">
    <property type="term" value="F:oxidoreductase activity"/>
    <property type="evidence" value="ECO:0007669"/>
    <property type="project" value="UniProtKB-KW"/>
</dbReference>
<dbReference type="AlphaFoldDB" id="A0A520S420"/>
<feature type="domain" description="Gfo/Idh/MocA-like oxidoreductase N-terminal" evidence="3">
    <location>
        <begin position="2"/>
        <end position="119"/>
    </location>
</feature>
<dbReference type="Gene3D" id="3.30.360.10">
    <property type="entry name" value="Dihydrodipicolinate Reductase, domain 2"/>
    <property type="match status" value="1"/>
</dbReference>
<evidence type="ECO:0000259" key="4">
    <source>
        <dbReference type="Pfam" id="PF22725"/>
    </source>
</evidence>
<evidence type="ECO:0000313" key="5">
    <source>
        <dbReference type="EMBL" id="RZO77227.1"/>
    </source>
</evidence>
<accession>A0A520S420</accession>